<comment type="caution">
    <text evidence="1">The sequence shown here is derived from an EMBL/GenBank/DDBJ whole genome shotgun (WGS) entry which is preliminary data.</text>
</comment>
<dbReference type="RefSeq" id="WP_380664012.1">
    <property type="nucleotide sequence ID" value="NZ_JBHTCJ010000001.1"/>
</dbReference>
<protein>
    <recommendedName>
        <fullName evidence="3">N-acetyltransferase domain-containing protein</fullName>
    </recommendedName>
</protein>
<evidence type="ECO:0000313" key="1">
    <source>
        <dbReference type="EMBL" id="MFC7340316.1"/>
    </source>
</evidence>
<accession>A0ABW2LFI0</accession>
<reference evidence="2" key="1">
    <citation type="journal article" date="2019" name="Int. J. Syst. Evol. Microbiol.">
        <title>The Global Catalogue of Microorganisms (GCM) 10K type strain sequencing project: providing services to taxonomists for standard genome sequencing and annotation.</title>
        <authorList>
            <consortium name="The Broad Institute Genomics Platform"/>
            <consortium name="The Broad Institute Genome Sequencing Center for Infectious Disease"/>
            <person name="Wu L."/>
            <person name="Ma J."/>
        </authorList>
    </citation>
    <scope>NUCLEOTIDE SEQUENCE [LARGE SCALE GENOMIC DNA]</scope>
    <source>
        <strain evidence="2">WLHS5</strain>
    </source>
</reference>
<dbReference type="Proteomes" id="UP001596504">
    <property type="component" value="Unassembled WGS sequence"/>
</dbReference>
<dbReference type="InterPro" id="IPR016181">
    <property type="entry name" value="Acyl_CoA_acyltransferase"/>
</dbReference>
<proteinExistence type="predicted"/>
<dbReference type="Gene3D" id="3.40.630.30">
    <property type="match status" value="1"/>
</dbReference>
<evidence type="ECO:0000313" key="2">
    <source>
        <dbReference type="Proteomes" id="UP001596504"/>
    </source>
</evidence>
<evidence type="ECO:0008006" key="3">
    <source>
        <dbReference type="Google" id="ProtNLM"/>
    </source>
</evidence>
<name>A0ABW2LFI0_9PSEU</name>
<organism evidence="1 2">
    <name type="scientific">Saccharopolyspora griseoalba</name>
    <dbReference type="NCBI Taxonomy" id="1431848"/>
    <lineage>
        <taxon>Bacteria</taxon>
        <taxon>Bacillati</taxon>
        <taxon>Actinomycetota</taxon>
        <taxon>Actinomycetes</taxon>
        <taxon>Pseudonocardiales</taxon>
        <taxon>Pseudonocardiaceae</taxon>
        <taxon>Saccharopolyspora</taxon>
    </lineage>
</organism>
<keyword evidence="2" id="KW-1185">Reference proteome</keyword>
<gene>
    <name evidence="1" type="ORF">ACFQRI_02750</name>
</gene>
<dbReference type="CDD" id="cd04301">
    <property type="entry name" value="NAT_SF"/>
    <property type="match status" value="1"/>
</dbReference>
<sequence>MHLDAGGLVGSVRARLTLGPADEGSCGIGRLMVAPDLQGRGLGRAEARAPAQARSCALFTGLARHDNLGMRSAAGSGRARRTR</sequence>
<dbReference type="EMBL" id="JBHTCJ010000001">
    <property type="protein sequence ID" value="MFC7340316.1"/>
    <property type="molecule type" value="Genomic_DNA"/>
</dbReference>
<dbReference type="SUPFAM" id="SSF55729">
    <property type="entry name" value="Acyl-CoA N-acyltransferases (Nat)"/>
    <property type="match status" value="1"/>
</dbReference>